<dbReference type="PANTHER" id="PTHR43377:SF1">
    <property type="entry name" value="BILIVERDIN REDUCTASE A"/>
    <property type="match status" value="1"/>
</dbReference>
<dbReference type="InterPro" id="IPR051450">
    <property type="entry name" value="Gfo/Idh/MocA_Oxidoreductases"/>
</dbReference>
<dbReference type="SUPFAM" id="SSF51735">
    <property type="entry name" value="NAD(P)-binding Rossmann-fold domains"/>
    <property type="match status" value="1"/>
</dbReference>
<dbReference type="Pfam" id="PF22725">
    <property type="entry name" value="GFO_IDH_MocA_C3"/>
    <property type="match status" value="1"/>
</dbReference>
<evidence type="ECO:0000259" key="2">
    <source>
        <dbReference type="Pfam" id="PF22725"/>
    </source>
</evidence>
<organism evidence="3 4">
    <name type="scientific">Segetibacter aerophilus</name>
    <dbReference type="NCBI Taxonomy" id="670293"/>
    <lineage>
        <taxon>Bacteria</taxon>
        <taxon>Pseudomonadati</taxon>
        <taxon>Bacteroidota</taxon>
        <taxon>Chitinophagia</taxon>
        <taxon>Chitinophagales</taxon>
        <taxon>Chitinophagaceae</taxon>
        <taxon>Segetibacter</taxon>
    </lineage>
</organism>
<keyword evidence="4" id="KW-1185">Reference proteome</keyword>
<dbReference type="EMBL" id="BJYT01000009">
    <property type="protein sequence ID" value="GEO10064.1"/>
    <property type="molecule type" value="Genomic_DNA"/>
</dbReference>
<accession>A0A512BDP9</accession>
<comment type="caution">
    <text evidence="3">The sequence shown here is derived from an EMBL/GenBank/DDBJ whole genome shotgun (WGS) entry which is preliminary data.</text>
</comment>
<dbReference type="InterPro" id="IPR036291">
    <property type="entry name" value="NAD(P)-bd_dom_sf"/>
</dbReference>
<gene>
    <name evidence="3" type="ORF">SAE01_25600</name>
</gene>
<reference evidence="3 4" key="1">
    <citation type="submission" date="2019-07" db="EMBL/GenBank/DDBJ databases">
        <title>Whole genome shotgun sequence of Segetibacter aerophilus NBRC 106135.</title>
        <authorList>
            <person name="Hosoyama A."/>
            <person name="Uohara A."/>
            <person name="Ohji S."/>
            <person name="Ichikawa N."/>
        </authorList>
    </citation>
    <scope>NUCLEOTIDE SEQUENCE [LARGE SCALE GENOMIC DNA]</scope>
    <source>
        <strain evidence="3 4">NBRC 106135</strain>
    </source>
</reference>
<evidence type="ECO:0000313" key="4">
    <source>
        <dbReference type="Proteomes" id="UP000321513"/>
    </source>
</evidence>
<feature type="domain" description="GFO/IDH/MocA-like oxidoreductase" evidence="2">
    <location>
        <begin position="151"/>
        <end position="271"/>
    </location>
</feature>
<dbReference type="InterPro" id="IPR055170">
    <property type="entry name" value="GFO_IDH_MocA-like_dom"/>
</dbReference>
<proteinExistence type="predicted"/>
<dbReference type="PANTHER" id="PTHR43377">
    <property type="entry name" value="BILIVERDIN REDUCTASE A"/>
    <property type="match status" value="1"/>
</dbReference>
<dbReference type="AlphaFoldDB" id="A0A512BDP9"/>
<name>A0A512BDP9_9BACT</name>
<dbReference type="Gene3D" id="3.30.360.10">
    <property type="entry name" value="Dihydrodipicolinate Reductase, domain 2"/>
    <property type="match status" value="1"/>
</dbReference>
<evidence type="ECO:0000313" key="3">
    <source>
        <dbReference type="EMBL" id="GEO10064.1"/>
    </source>
</evidence>
<dbReference type="Gene3D" id="3.40.50.720">
    <property type="entry name" value="NAD(P)-binding Rossmann-like Domain"/>
    <property type="match status" value="1"/>
</dbReference>
<dbReference type="GO" id="GO:0000166">
    <property type="term" value="F:nucleotide binding"/>
    <property type="evidence" value="ECO:0007669"/>
    <property type="project" value="InterPro"/>
</dbReference>
<dbReference type="Pfam" id="PF01408">
    <property type="entry name" value="GFO_IDH_MocA"/>
    <property type="match status" value="1"/>
</dbReference>
<protein>
    <submittedName>
        <fullName evidence="3">Glucose-fructose oxidoreductase</fullName>
    </submittedName>
</protein>
<sequence>MPLLNAQPVQSTPLRLAVVGISHGHVGWILERKKPDVTLVGIYEPNKELGERNAKEHHLDPALFYTDLNKMLDAVKPEAVSVFGSIKNHLAAVEACAPRGIHVMVEKPLTFNNEDARQMQELANKNHIYLLTNYETSWYPTTEKTFQLVNDSNYVGPIRKVVFHHGHEGPKKIEVQPEFFQILTDPAQNGGGAIVDFGCYGANLMTYLMKDQEPLSVTAVTGHFQPAIYPKVDDEATIVVTYPKAQCIIQASWNWPFARKDMEVYGETGYIIATNNNNMRLRNTQTKGEQTLRVTTKEVTVYTDPFSYLADVVRGKIKVPHNGLYSLENNMKAVRILDAARESARTGKTITLKK</sequence>
<dbReference type="Proteomes" id="UP000321513">
    <property type="component" value="Unassembled WGS sequence"/>
</dbReference>
<dbReference type="InterPro" id="IPR000683">
    <property type="entry name" value="Gfo/Idh/MocA-like_OxRdtase_N"/>
</dbReference>
<feature type="domain" description="Gfo/Idh/MocA-like oxidoreductase N-terminal" evidence="1">
    <location>
        <begin position="15"/>
        <end position="131"/>
    </location>
</feature>
<evidence type="ECO:0000259" key="1">
    <source>
        <dbReference type="Pfam" id="PF01408"/>
    </source>
</evidence>
<dbReference type="SUPFAM" id="SSF55347">
    <property type="entry name" value="Glyceraldehyde-3-phosphate dehydrogenase-like, C-terminal domain"/>
    <property type="match status" value="1"/>
</dbReference>